<dbReference type="AlphaFoldDB" id="A0A392T310"/>
<reference evidence="2 3" key="1">
    <citation type="journal article" date="2018" name="Front. Plant Sci.">
        <title>Red Clover (Trifolium pratense) and Zigzag Clover (T. medium) - A Picture of Genomic Similarities and Differences.</title>
        <authorList>
            <person name="Dluhosova J."/>
            <person name="Istvanek J."/>
            <person name="Nedelnik J."/>
            <person name="Repkova J."/>
        </authorList>
    </citation>
    <scope>NUCLEOTIDE SEQUENCE [LARGE SCALE GENOMIC DNA]</scope>
    <source>
        <strain evidence="3">cv. 10/8</strain>
        <tissue evidence="2">Leaf</tissue>
    </source>
</reference>
<evidence type="ECO:0000313" key="2">
    <source>
        <dbReference type="EMBL" id="MCI55478.1"/>
    </source>
</evidence>
<proteinExistence type="predicted"/>
<evidence type="ECO:0000256" key="1">
    <source>
        <dbReference type="SAM" id="MobiDB-lite"/>
    </source>
</evidence>
<dbReference type="Proteomes" id="UP000265520">
    <property type="component" value="Unassembled WGS sequence"/>
</dbReference>
<organism evidence="2 3">
    <name type="scientific">Trifolium medium</name>
    <dbReference type="NCBI Taxonomy" id="97028"/>
    <lineage>
        <taxon>Eukaryota</taxon>
        <taxon>Viridiplantae</taxon>
        <taxon>Streptophyta</taxon>
        <taxon>Embryophyta</taxon>
        <taxon>Tracheophyta</taxon>
        <taxon>Spermatophyta</taxon>
        <taxon>Magnoliopsida</taxon>
        <taxon>eudicotyledons</taxon>
        <taxon>Gunneridae</taxon>
        <taxon>Pentapetalae</taxon>
        <taxon>rosids</taxon>
        <taxon>fabids</taxon>
        <taxon>Fabales</taxon>
        <taxon>Fabaceae</taxon>
        <taxon>Papilionoideae</taxon>
        <taxon>50 kb inversion clade</taxon>
        <taxon>NPAAA clade</taxon>
        <taxon>Hologalegina</taxon>
        <taxon>IRL clade</taxon>
        <taxon>Trifolieae</taxon>
        <taxon>Trifolium</taxon>
    </lineage>
</organism>
<name>A0A392T310_9FABA</name>
<feature type="compositionally biased region" description="Low complexity" evidence="1">
    <location>
        <begin position="39"/>
        <end position="48"/>
    </location>
</feature>
<accession>A0A392T310</accession>
<evidence type="ECO:0000313" key="3">
    <source>
        <dbReference type="Proteomes" id="UP000265520"/>
    </source>
</evidence>
<dbReference type="EMBL" id="LXQA010497018">
    <property type="protein sequence ID" value="MCI55478.1"/>
    <property type="molecule type" value="Genomic_DNA"/>
</dbReference>
<keyword evidence="3" id="KW-1185">Reference proteome</keyword>
<sequence>PQHTHPRRRRRTTLSIVTTVLSDRDYSATFIDRAFRSNATSATAPSSTVQLDSLPLLRS</sequence>
<feature type="region of interest" description="Disordered" evidence="1">
    <location>
        <begin position="39"/>
        <end position="59"/>
    </location>
</feature>
<comment type="caution">
    <text evidence="2">The sequence shown here is derived from an EMBL/GenBank/DDBJ whole genome shotgun (WGS) entry which is preliminary data.</text>
</comment>
<feature type="non-terminal residue" evidence="2">
    <location>
        <position position="1"/>
    </location>
</feature>
<protein>
    <submittedName>
        <fullName evidence="2">Uncharacterized protein</fullName>
    </submittedName>
</protein>